<accession>A0A1L9T5Y1</accession>
<dbReference type="SUPFAM" id="SSF51735">
    <property type="entry name" value="NAD(P)-binding Rossmann-fold domains"/>
    <property type="match status" value="1"/>
</dbReference>
<gene>
    <name evidence="6" type="ORF">ASPSYDRAFT_1161748</name>
</gene>
<dbReference type="AlphaFoldDB" id="A0A1L9T5Y1"/>
<dbReference type="CDD" id="cd08249">
    <property type="entry name" value="enoyl_reductase_like"/>
    <property type="match status" value="1"/>
</dbReference>
<evidence type="ECO:0000313" key="7">
    <source>
        <dbReference type="Proteomes" id="UP000184356"/>
    </source>
</evidence>
<evidence type="ECO:0000256" key="3">
    <source>
        <dbReference type="ARBA" id="ARBA00022857"/>
    </source>
</evidence>
<dbReference type="RefSeq" id="XP_040698665.1">
    <property type="nucleotide sequence ID" value="XM_040840099.1"/>
</dbReference>
<dbReference type="Pfam" id="PF08240">
    <property type="entry name" value="ADH_N"/>
    <property type="match status" value="1"/>
</dbReference>
<dbReference type="InterPro" id="IPR013154">
    <property type="entry name" value="ADH-like_N"/>
</dbReference>
<dbReference type="InterPro" id="IPR020843">
    <property type="entry name" value="ER"/>
</dbReference>
<dbReference type="InterPro" id="IPR013149">
    <property type="entry name" value="ADH-like_C"/>
</dbReference>
<keyword evidence="4" id="KW-0560">Oxidoreductase</keyword>
<dbReference type="OrthoDB" id="48317at2759"/>
<comment type="similarity">
    <text evidence="1">Belongs to the zinc-containing alcohol dehydrogenase family.</text>
</comment>
<dbReference type="SUPFAM" id="SSF50129">
    <property type="entry name" value="GroES-like"/>
    <property type="match status" value="1"/>
</dbReference>
<protein>
    <recommendedName>
        <fullName evidence="5">Enoyl reductase (ER) domain-containing protein</fullName>
    </recommendedName>
</protein>
<evidence type="ECO:0000313" key="6">
    <source>
        <dbReference type="EMBL" id="OJJ54859.1"/>
    </source>
</evidence>
<dbReference type="InterPro" id="IPR011032">
    <property type="entry name" value="GroES-like_sf"/>
</dbReference>
<evidence type="ECO:0000256" key="2">
    <source>
        <dbReference type="ARBA" id="ARBA00022741"/>
    </source>
</evidence>
<dbReference type="GO" id="GO:0000166">
    <property type="term" value="F:nucleotide binding"/>
    <property type="evidence" value="ECO:0007669"/>
    <property type="project" value="UniProtKB-KW"/>
</dbReference>
<dbReference type="STRING" id="1036612.A0A1L9T5Y1"/>
<dbReference type="VEuPathDB" id="FungiDB:ASPSYDRAFT_1161748"/>
<keyword evidence="7" id="KW-1185">Reference proteome</keyword>
<keyword evidence="3" id="KW-0521">NADP</keyword>
<dbReference type="InterPro" id="IPR036291">
    <property type="entry name" value="NAD(P)-bd_dom_sf"/>
</dbReference>
<dbReference type="Gene3D" id="3.90.180.10">
    <property type="entry name" value="Medium-chain alcohol dehydrogenases, catalytic domain"/>
    <property type="match status" value="1"/>
</dbReference>
<name>A0A1L9T5Y1_9EURO</name>
<dbReference type="GO" id="GO:0016651">
    <property type="term" value="F:oxidoreductase activity, acting on NAD(P)H"/>
    <property type="evidence" value="ECO:0007669"/>
    <property type="project" value="InterPro"/>
</dbReference>
<organism evidence="6 7">
    <name type="scientific">Aspergillus sydowii CBS 593.65</name>
    <dbReference type="NCBI Taxonomy" id="1036612"/>
    <lineage>
        <taxon>Eukaryota</taxon>
        <taxon>Fungi</taxon>
        <taxon>Dikarya</taxon>
        <taxon>Ascomycota</taxon>
        <taxon>Pezizomycotina</taxon>
        <taxon>Eurotiomycetes</taxon>
        <taxon>Eurotiomycetidae</taxon>
        <taxon>Eurotiales</taxon>
        <taxon>Aspergillaceae</taxon>
        <taxon>Aspergillus</taxon>
        <taxon>Aspergillus subgen. Nidulantes</taxon>
    </lineage>
</organism>
<dbReference type="Gene3D" id="3.40.50.720">
    <property type="entry name" value="NAD(P)-binding Rossmann-like Domain"/>
    <property type="match status" value="1"/>
</dbReference>
<evidence type="ECO:0000259" key="5">
    <source>
        <dbReference type="SMART" id="SM00829"/>
    </source>
</evidence>
<dbReference type="GeneID" id="63756172"/>
<dbReference type="EMBL" id="KV878594">
    <property type="protein sequence ID" value="OJJ54859.1"/>
    <property type="molecule type" value="Genomic_DNA"/>
</dbReference>
<feature type="domain" description="Enoyl reductase (ER)" evidence="5">
    <location>
        <begin position="16"/>
        <end position="372"/>
    </location>
</feature>
<dbReference type="InterPro" id="IPR047122">
    <property type="entry name" value="Trans-enoyl_RdTase-like"/>
</dbReference>
<dbReference type="Proteomes" id="UP000184356">
    <property type="component" value="Unassembled WGS sequence"/>
</dbReference>
<dbReference type="PANTHER" id="PTHR45348:SF6">
    <property type="entry name" value="TRANS-ENOYL REDUCTASE APDC"/>
    <property type="match status" value="1"/>
</dbReference>
<proteinExistence type="inferred from homology"/>
<sequence>MAFPQFQSALTALKEGQYALNTTHRLPSHDPLPSSYVLIRVCFIALNPCNWKMIDFSPAIGTVGGNDFSGRVVAIGSAVSKWQIGDPVCGFLYGLDRHAAEVEWSGAFAEYVSVREDLLMRVVENKVSMAEAACLGAGVVTAGMALRDLGILLTETALGDLYVHDEGSGAIGSRKATTRPYILVYGGSTATGTMAIQLARLAGYSPITTCSPAHNALVQSYGAVKAFDYHSASCGVAIRAFTKGKLSLILDCITSTDSMRICYAAMGARGGRYVALEPPPTRIQTARKDVQTDWVMALTIFGKPVDLKGPFQRDAVPGDYEWAAEWYALAGKLVEEGLLRAHPTSVQPGGWVGILAGIEQLRCGLVRGKKLVYAVEK</sequence>
<evidence type="ECO:0000256" key="4">
    <source>
        <dbReference type="ARBA" id="ARBA00023002"/>
    </source>
</evidence>
<dbReference type="Pfam" id="PF00107">
    <property type="entry name" value="ADH_zinc_N"/>
    <property type="match status" value="1"/>
</dbReference>
<keyword evidence="2" id="KW-0547">Nucleotide-binding</keyword>
<dbReference type="SMART" id="SM00829">
    <property type="entry name" value="PKS_ER"/>
    <property type="match status" value="1"/>
</dbReference>
<reference evidence="7" key="1">
    <citation type="journal article" date="2017" name="Genome Biol.">
        <title>Comparative genomics reveals high biological diversity and specific adaptations in the industrially and medically important fungal genus Aspergillus.</title>
        <authorList>
            <person name="de Vries R.P."/>
            <person name="Riley R."/>
            <person name="Wiebenga A."/>
            <person name="Aguilar-Osorio G."/>
            <person name="Amillis S."/>
            <person name="Uchima C.A."/>
            <person name="Anderluh G."/>
            <person name="Asadollahi M."/>
            <person name="Askin M."/>
            <person name="Barry K."/>
            <person name="Battaglia E."/>
            <person name="Bayram O."/>
            <person name="Benocci T."/>
            <person name="Braus-Stromeyer S.A."/>
            <person name="Caldana C."/>
            <person name="Canovas D."/>
            <person name="Cerqueira G.C."/>
            <person name="Chen F."/>
            <person name="Chen W."/>
            <person name="Choi C."/>
            <person name="Clum A."/>
            <person name="Dos Santos R.A."/>
            <person name="Damasio A.R."/>
            <person name="Diallinas G."/>
            <person name="Emri T."/>
            <person name="Fekete E."/>
            <person name="Flipphi M."/>
            <person name="Freyberg S."/>
            <person name="Gallo A."/>
            <person name="Gournas C."/>
            <person name="Habgood R."/>
            <person name="Hainaut M."/>
            <person name="Harispe M.L."/>
            <person name="Henrissat B."/>
            <person name="Hilden K.S."/>
            <person name="Hope R."/>
            <person name="Hossain A."/>
            <person name="Karabika E."/>
            <person name="Karaffa L."/>
            <person name="Karanyi Z."/>
            <person name="Krasevec N."/>
            <person name="Kuo A."/>
            <person name="Kusch H."/>
            <person name="LaButti K."/>
            <person name="Lagendijk E.L."/>
            <person name="Lapidus A."/>
            <person name="Levasseur A."/>
            <person name="Lindquist E."/>
            <person name="Lipzen A."/>
            <person name="Logrieco A.F."/>
            <person name="MacCabe A."/>
            <person name="Maekelae M.R."/>
            <person name="Malavazi I."/>
            <person name="Melin P."/>
            <person name="Meyer V."/>
            <person name="Mielnichuk N."/>
            <person name="Miskei M."/>
            <person name="Molnar A.P."/>
            <person name="Mule G."/>
            <person name="Ngan C.Y."/>
            <person name="Orejas M."/>
            <person name="Orosz E."/>
            <person name="Ouedraogo J.P."/>
            <person name="Overkamp K.M."/>
            <person name="Park H.-S."/>
            <person name="Perrone G."/>
            <person name="Piumi F."/>
            <person name="Punt P.J."/>
            <person name="Ram A.F."/>
            <person name="Ramon A."/>
            <person name="Rauscher S."/>
            <person name="Record E."/>
            <person name="Riano-Pachon D.M."/>
            <person name="Robert V."/>
            <person name="Roehrig J."/>
            <person name="Ruller R."/>
            <person name="Salamov A."/>
            <person name="Salih N.S."/>
            <person name="Samson R.A."/>
            <person name="Sandor E."/>
            <person name="Sanguinetti M."/>
            <person name="Schuetze T."/>
            <person name="Sepcic K."/>
            <person name="Shelest E."/>
            <person name="Sherlock G."/>
            <person name="Sophianopoulou V."/>
            <person name="Squina F.M."/>
            <person name="Sun H."/>
            <person name="Susca A."/>
            <person name="Todd R.B."/>
            <person name="Tsang A."/>
            <person name="Unkles S.E."/>
            <person name="van de Wiele N."/>
            <person name="van Rossen-Uffink D."/>
            <person name="Oliveira J.V."/>
            <person name="Vesth T.C."/>
            <person name="Visser J."/>
            <person name="Yu J.-H."/>
            <person name="Zhou M."/>
            <person name="Andersen M.R."/>
            <person name="Archer D.B."/>
            <person name="Baker S.E."/>
            <person name="Benoit I."/>
            <person name="Brakhage A.A."/>
            <person name="Braus G.H."/>
            <person name="Fischer R."/>
            <person name="Frisvad J.C."/>
            <person name="Goldman G.H."/>
            <person name="Houbraken J."/>
            <person name="Oakley B."/>
            <person name="Pocsi I."/>
            <person name="Scazzocchio C."/>
            <person name="Seiboth B."/>
            <person name="vanKuyk P.A."/>
            <person name="Wortman J."/>
            <person name="Dyer P.S."/>
            <person name="Grigoriev I.V."/>
        </authorList>
    </citation>
    <scope>NUCLEOTIDE SEQUENCE [LARGE SCALE GENOMIC DNA]</scope>
    <source>
        <strain evidence="7">CBS 593.65</strain>
    </source>
</reference>
<dbReference type="PANTHER" id="PTHR45348">
    <property type="entry name" value="HYPOTHETICAL OXIDOREDUCTASE (EUROFUNG)"/>
    <property type="match status" value="1"/>
</dbReference>
<evidence type="ECO:0000256" key="1">
    <source>
        <dbReference type="ARBA" id="ARBA00008072"/>
    </source>
</evidence>